<dbReference type="Gene3D" id="3.30.40.10">
    <property type="entry name" value="Zinc/RING finger domain, C3HC4 (zinc finger)"/>
    <property type="match status" value="1"/>
</dbReference>
<evidence type="ECO:0000313" key="8">
    <source>
        <dbReference type="Proteomes" id="UP000620124"/>
    </source>
</evidence>
<evidence type="ECO:0000256" key="4">
    <source>
        <dbReference type="PROSITE-ProRule" id="PRU00175"/>
    </source>
</evidence>
<dbReference type="EMBL" id="JACAZI010000009">
    <property type="protein sequence ID" value="KAF7352821.1"/>
    <property type="molecule type" value="Genomic_DNA"/>
</dbReference>
<dbReference type="Pfam" id="PF00097">
    <property type="entry name" value="zf-C3HC4"/>
    <property type="match status" value="1"/>
</dbReference>
<name>A0A8H6Y6J9_9AGAR</name>
<feature type="domain" description="RING-type" evidence="6">
    <location>
        <begin position="74"/>
        <end position="139"/>
    </location>
</feature>
<gene>
    <name evidence="7" type="ORF">MVEN_01249000</name>
</gene>
<feature type="compositionally biased region" description="Polar residues" evidence="5">
    <location>
        <begin position="41"/>
        <end position="57"/>
    </location>
</feature>
<organism evidence="7 8">
    <name type="scientific">Mycena venus</name>
    <dbReference type="NCBI Taxonomy" id="2733690"/>
    <lineage>
        <taxon>Eukaryota</taxon>
        <taxon>Fungi</taxon>
        <taxon>Dikarya</taxon>
        <taxon>Basidiomycota</taxon>
        <taxon>Agaricomycotina</taxon>
        <taxon>Agaricomycetes</taxon>
        <taxon>Agaricomycetidae</taxon>
        <taxon>Agaricales</taxon>
        <taxon>Marasmiineae</taxon>
        <taxon>Mycenaceae</taxon>
        <taxon>Mycena</taxon>
    </lineage>
</organism>
<dbReference type="InterPro" id="IPR001841">
    <property type="entry name" value="Znf_RING"/>
</dbReference>
<evidence type="ECO:0000259" key="6">
    <source>
        <dbReference type="PROSITE" id="PS50089"/>
    </source>
</evidence>
<comment type="caution">
    <text evidence="7">The sequence shown here is derived from an EMBL/GenBank/DDBJ whole genome shotgun (WGS) entry which is preliminary data.</text>
</comment>
<dbReference type="Proteomes" id="UP000620124">
    <property type="component" value="Unassembled WGS sequence"/>
</dbReference>
<keyword evidence="1" id="KW-0479">Metal-binding</keyword>
<dbReference type="OrthoDB" id="8062037at2759"/>
<evidence type="ECO:0000256" key="5">
    <source>
        <dbReference type="SAM" id="MobiDB-lite"/>
    </source>
</evidence>
<dbReference type="PROSITE" id="PS50089">
    <property type="entry name" value="ZF_RING_2"/>
    <property type="match status" value="1"/>
</dbReference>
<accession>A0A8H6Y6J9</accession>
<dbReference type="AlphaFoldDB" id="A0A8H6Y6J9"/>
<evidence type="ECO:0000256" key="3">
    <source>
        <dbReference type="ARBA" id="ARBA00022833"/>
    </source>
</evidence>
<feature type="region of interest" description="Disordered" evidence="5">
    <location>
        <begin position="36"/>
        <end position="58"/>
    </location>
</feature>
<feature type="compositionally biased region" description="Low complexity" evidence="5">
    <location>
        <begin position="144"/>
        <end position="154"/>
    </location>
</feature>
<reference evidence="7" key="1">
    <citation type="submission" date="2020-05" db="EMBL/GenBank/DDBJ databases">
        <title>Mycena genomes resolve the evolution of fungal bioluminescence.</title>
        <authorList>
            <person name="Tsai I.J."/>
        </authorList>
    </citation>
    <scope>NUCLEOTIDE SEQUENCE</scope>
    <source>
        <strain evidence="7">CCC161011</strain>
    </source>
</reference>
<evidence type="ECO:0000313" key="7">
    <source>
        <dbReference type="EMBL" id="KAF7352821.1"/>
    </source>
</evidence>
<keyword evidence="3" id="KW-0862">Zinc</keyword>
<evidence type="ECO:0000256" key="2">
    <source>
        <dbReference type="ARBA" id="ARBA00022771"/>
    </source>
</evidence>
<evidence type="ECO:0000256" key="1">
    <source>
        <dbReference type="ARBA" id="ARBA00022723"/>
    </source>
</evidence>
<dbReference type="SUPFAM" id="SSF57850">
    <property type="entry name" value="RING/U-box"/>
    <property type="match status" value="1"/>
</dbReference>
<proteinExistence type="predicted"/>
<keyword evidence="2 4" id="KW-0863">Zinc-finger</keyword>
<sequence>MADQLRALFESTSTDPNSLHIRERIAQIVSDTIARGENPGANLSQSSRVGRSSTASPRLTEAEIRDQDHHDSLCPICFTPFAAILAEEETALAMDSPAYPADELGVTKLAASWQCGHLFCRRDISKWIRGGHGSCPMCRRSLVESPSNSSSEPSGTAEEPTTSPADAELLNQIRTFMEELHSNGAVAYVDHDGDFAGFGGPIYVPEGGYNDDRSEFSGMYS</sequence>
<dbReference type="InterPro" id="IPR018957">
    <property type="entry name" value="Znf_C3HC4_RING-type"/>
</dbReference>
<feature type="region of interest" description="Disordered" evidence="5">
    <location>
        <begin position="142"/>
        <end position="164"/>
    </location>
</feature>
<protein>
    <submittedName>
        <fullName evidence="7">RING-type domain-containing protein</fullName>
    </submittedName>
</protein>
<dbReference type="InterPro" id="IPR013083">
    <property type="entry name" value="Znf_RING/FYVE/PHD"/>
</dbReference>
<dbReference type="GO" id="GO:0008270">
    <property type="term" value="F:zinc ion binding"/>
    <property type="evidence" value="ECO:0007669"/>
    <property type="project" value="UniProtKB-KW"/>
</dbReference>
<keyword evidence="8" id="KW-1185">Reference proteome</keyword>